<reference evidence="1 2" key="1">
    <citation type="submission" date="2022-03" db="EMBL/GenBank/DDBJ databases">
        <authorList>
            <person name="Brunel B."/>
        </authorList>
    </citation>
    <scope>NUCLEOTIDE SEQUENCE [LARGE SCALE GENOMIC DNA]</scope>
    <source>
        <strain evidence="1">STM5069sample</strain>
    </source>
</reference>
<accession>A0ABM9E1P3</accession>
<organism evidence="1 2">
    <name type="scientific">Mesorhizobium escarrei</name>
    <dbReference type="NCBI Taxonomy" id="666018"/>
    <lineage>
        <taxon>Bacteria</taxon>
        <taxon>Pseudomonadati</taxon>
        <taxon>Pseudomonadota</taxon>
        <taxon>Alphaproteobacteria</taxon>
        <taxon>Hyphomicrobiales</taxon>
        <taxon>Phyllobacteriaceae</taxon>
        <taxon>Mesorhizobium</taxon>
    </lineage>
</organism>
<name>A0ABM9E1P3_9HYPH</name>
<dbReference type="Proteomes" id="UP001153050">
    <property type="component" value="Unassembled WGS sequence"/>
</dbReference>
<keyword evidence="2" id="KW-1185">Reference proteome</keyword>
<sequence length="54" mass="6448">MGESEAEPEEANNRVIEEIIAVQREFYFENKNKESERRRKLREIIDRATPLKGQ</sequence>
<evidence type="ECO:0000313" key="1">
    <source>
        <dbReference type="EMBL" id="CAH2402992.1"/>
    </source>
</evidence>
<dbReference type="RefSeq" id="WP_192355960.1">
    <property type="nucleotide sequence ID" value="NZ_CAKXZT010000131.1"/>
</dbReference>
<gene>
    <name evidence="1" type="ORF">MES5069_360102</name>
</gene>
<protein>
    <submittedName>
        <fullName evidence="1">Uncharacterized protein</fullName>
    </submittedName>
</protein>
<evidence type="ECO:0000313" key="2">
    <source>
        <dbReference type="Proteomes" id="UP001153050"/>
    </source>
</evidence>
<comment type="caution">
    <text evidence="1">The sequence shown here is derived from an EMBL/GenBank/DDBJ whole genome shotgun (WGS) entry which is preliminary data.</text>
</comment>
<proteinExistence type="predicted"/>
<dbReference type="EMBL" id="CAKXZT010000131">
    <property type="protein sequence ID" value="CAH2402992.1"/>
    <property type="molecule type" value="Genomic_DNA"/>
</dbReference>